<dbReference type="Gene3D" id="3.40.50.720">
    <property type="entry name" value="NAD(P)-binding Rossmann-like Domain"/>
    <property type="match status" value="1"/>
</dbReference>
<dbReference type="EMBL" id="UOGD01000047">
    <property type="protein sequence ID" value="VAX16423.1"/>
    <property type="molecule type" value="Genomic_DNA"/>
</dbReference>
<reference evidence="1" key="1">
    <citation type="submission" date="2018-06" db="EMBL/GenBank/DDBJ databases">
        <authorList>
            <person name="Zhirakovskaya E."/>
        </authorList>
    </citation>
    <scope>NUCLEOTIDE SEQUENCE</scope>
</reference>
<accession>A0A3B1BVW1</accession>
<name>A0A3B1BVW1_9ZZZZ</name>
<gene>
    <name evidence="1" type="ORF">MNBD_IGNAVI01-1712</name>
</gene>
<dbReference type="AlphaFoldDB" id="A0A3B1BVW1"/>
<sequence>MREEVKVLLTGASGTVGKEVLNQLCESDQFDITVFDVKTNHAKKNFEP</sequence>
<protein>
    <submittedName>
        <fullName evidence="1">Uncharacterized protein</fullName>
    </submittedName>
</protein>
<organism evidence="1">
    <name type="scientific">hydrothermal vent metagenome</name>
    <dbReference type="NCBI Taxonomy" id="652676"/>
    <lineage>
        <taxon>unclassified sequences</taxon>
        <taxon>metagenomes</taxon>
        <taxon>ecological metagenomes</taxon>
    </lineage>
</organism>
<dbReference type="InterPro" id="IPR036291">
    <property type="entry name" value="NAD(P)-bd_dom_sf"/>
</dbReference>
<evidence type="ECO:0000313" key="1">
    <source>
        <dbReference type="EMBL" id="VAX16423.1"/>
    </source>
</evidence>
<proteinExistence type="predicted"/>
<dbReference type="SUPFAM" id="SSF51735">
    <property type="entry name" value="NAD(P)-binding Rossmann-fold domains"/>
    <property type="match status" value="1"/>
</dbReference>